<comment type="cofactor">
    <cofactor evidence="1">
        <name>Mg(2+)</name>
        <dbReference type="ChEBI" id="CHEBI:18420"/>
    </cofactor>
</comment>
<dbReference type="NCBIfam" id="TIGR00147">
    <property type="entry name" value="YegS/Rv2252/BmrU family lipid kinase"/>
    <property type="match status" value="1"/>
</dbReference>
<evidence type="ECO:0000256" key="6">
    <source>
        <dbReference type="ARBA" id="ARBA00022777"/>
    </source>
</evidence>
<dbReference type="Gene3D" id="3.40.50.10330">
    <property type="entry name" value="Probable inorganic polyphosphate/atp-NAD kinase, domain 1"/>
    <property type="match status" value="1"/>
</dbReference>
<evidence type="ECO:0000313" key="13">
    <source>
        <dbReference type="EMBL" id="GBR43468.1"/>
    </source>
</evidence>
<dbReference type="Pfam" id="PF19279">
    <property type="entry name" value="YegS_C"/>
    <property type="match status" value="1"/>
</dbReference>
<accession>A0ABQ0QG42</accession>
<dbReference type="InterPro" id="IPR016064">
    <property type="entry name" value="NAD/diacylglycerol_kinase_sf"/>
</dbReference>
<reference evidence="13" key="1">
    <citation type="submission" date="2013-04" db="EMBL/GenBank/DDBJ databases">
        <title>The genome sequencing project of 58 acetic acid bacteria.</title>
        <authorList>
            <person name="Okamoto-Kainuma A."/>
            <person name="Ishikawa M."/>
            <person name="Umino S."/>
            <person name="Koizumi Y."/>
            <person name="Shiwa Y."/>
            <person name="Yoshikawa H."/>
            <person name="Matsutani M."/>
            <person name="Matsushita K."/>
        </authorList>
    </citation>
    <scope>NUCLEOTIDE SEQUENCE</scope>
    <source>
        <strain evidence="13">NBRC 106556</strain>
    </source>
</reference>
<dbReference type="InterPro" id="IPR045540">
    <property type="entry name" value="YegS/DAGK_C"/>
</dbReference>
<evidence type="ECO:0000256" key="5">
    <source>
        <dbReference type="ARBA" id="ARBA00022741"/>
    </source>
</evidence>
<dbReference type="GO" id="GO:0016301">
    <property type="term" value="F:kinase activity"/>
    <property type="evidence" value="ECO:0007669"/>
    <property type="project" value="UniProtKB-KW"/>
</dbReference>
<dbReference type="InterPro" id="IPR005218">
    <property type="entry name" value="Diacylglycerol/lipid_kinase"/>
</dbReference>
<name>A0ABQ0QG42_9PROT</name>
<keyword evidence="5" id="KW-0547">Nucleotide-binding</keyword>
<organism evidence="13 14">
    <name type="scientific">Neokomagataea tanensis NBRC 106556</name>
    <dbReference type="NCBI Taxonomy" id="1223519"/>
    <lineage>
        <taxon>Bacteria</taxon>
        <taxon>Pseudomonadati</taxon>
        <taxon>Pseudomonadota</taxon>
        <taxon>Alphaproteobacteria</taxon>
        <taxon>Acetobacterales</taxon>
        <taxon>Acetobacteraceae</taxon>
        <taxon>Neokomagataea</taxon>
    </lineage>
</organism>
<dbReference type="PANTHER" id="PTHR12358">
    <property type="entry name" value="SPHINGOSINE KINASE"/>
    <property type="match status" value="1"/>
</dbReference>
<evidence type="ECO:0000256" key="2">
    <source>
        <dbReference type="ARBA" id="ARBA00022516"/>
    </source>
</evidence>
<dbReference type="InterPro" id="IPR050187">
    <property type="entry name" value="Lipid_Phosphate_FormReg"/>
</dbReference>
<feature type="domain" description="DAGKc" evidence="12">
    <location>
        <begin position="1"/>
        <end position="125"/>
    </location>
</feature>
<keyword evidence="14" id="KW-1185">Reference proteome</keyword>
<comment type="caution">
    <text evidence="13">The sequence shown here is derived from an EMBL/GenBank/DDBJ whole genome shotgun (WGS) entry which is preliminary data.</text>
</comment>
<sequence length="301" mass="31973">MYVIHNPTAGRRNTRKLWAVLDCLLAHGISVKIMETRYGGHASSLAREAAEAGARIIIAAGGDGTIAETVSGMIGSSARLGIIPLGTANVLAHEYGIPFHTKDLAATLTSPHSTHLWPGMMQTNHQTKLFVQMVGAGFDAHVVHAINLHLKRAVGRNAYIIQTLTELPKYPFPDLTVTVDGSTYTAANAIISKGRLYGGPYTLDPTARPDRPGFSITLFRHGGVFSALRAGMALPQSRMSRLPGVISLKGAHVTITHPDGVPLQADGDAAGHTAVTLKDAAQPVQLATPAQNPFIDSRLFT</sequence>
<evidence type="ECO:0000256" key="10">
    <source>
        <dbReference type="ARBA" id="ARBA00023209"/>
    </source>
</evidence>
<keyword evidence="8" id="KW-0460">Magnesium</keyword>
<keyword evidence="10" id="KW-0594">Phospholipid biosynthesis</keyword>
<dbReference type="InterPro" id="IPR017438">
    <property type="entry name" value="ATP-NAD_kinase_N"/>
</dbReference>
<keyword evidence="9" id="KW-0443">Lipid metabolism</keyword>
<dbReference type="PANTHER" id="PTHR12358:SF106">
    <property type="entry name" value="LIPID KINASE YEGS"/>
    <property type="match status" value="1"/>
</dbReference>
<evidence type="ECO:0000259" key="12">
    <source>
        <dbReference type="PROSITE" id="PS50146"/>
    </source>
</evidence>
<dbReference type="InterPro" id="IPR001206">
    <property type="entry name" value="Diacylglycerol_kinase_cat_dom"/>
</dbReference>
<keyword evidence="11" id="KW-1208">Phospholipid metabolism</keyword>
<dbReference type="RefSeq" id="WP_068167681.1">
    <property type="nucleotide sequence ID" value="NZ_BAQB01000001.1"/>
</dbReference>
<dbReference type="PROSITE" id="PS50146">
    <property type="entry name" value="DAGK"/>
    <property type="match status" value="1"/>
</dbReference>
<keyword evidence="7" id="KW-0067">ATP-binding</keyword>
<evidence type="ECO:0000256" key="8">
    <source>
        <dbReference type="ARBA" id="ARBA00022842"/>
    </source>
</evidence>
<evidence type="ECO:0000256" key="4">
    <source>
        <dbReference type="ARBA" id="ARBA00022723"/>
    </source>
</evidence>
<dbReference type="Proteomes" id="UP001062443">
    <property type="component" value="Unassembled WGS sequence"/>
</dbReference>
<evidence type="ECO:0000256" key="7">
    <source>
        <dbReference type="ARBA" id="ARBA00022840"/>
    </source>
</evidence>
<dbReference type="Gene3D" id="2.60.200.40">
    <property type="match status" value="1"/>
</dbReference>
<keyword evidence="2" id="KW-0444">Lipid biosynthesis</keyword>
<keyword evidence="3" id="KW-0808">Transferase</keyword>
<evidence type="ECO:0000256" key="11">
    <source>
        <dbReference type="ARBA" id="ARBA00023264"/>
    </source>
</evidence>
<keyword evidence="6 13" id="KW-0418">Kinase</keyword>
<protein>
    <submittedName>
        <fullName evidence="13">Sphingosine kinase</fullName>
    </submittedName>
</protein>
<keyword evidence="4" id="KW-0479">Metal-binding</keyword>
<evidence type="ECO:0000313" key="14">
    <source>
        <dbReference type="Proteomes" id="UP001062443"/>
    </source>
</evidence>
<evidence type="ECO:0000256" key="1">
    <source>
        <dbReference type="ARBA" id="ARBA00001946"/>
    </source>
</evidence>
<dbReference type="SMART" id="SM00046">
    <property type="entry name" value="DAGKc"/>
    <property type="match status" value="1"/>
</dbReference>
<dbReference type="Pfam" id="PF00781">
    <property type="entry name" value="DAGK_cat"/>
    <property type="match status" value="1"/>
</dbReference>
<dbReference type="EMBL" id="BAQB01000001">
    <property type="protein sequence ID" value="GBR43468.1"/>
    <property type="molecule type" value="Genomic_DNA"/>
</dbReference>
<dbReference type="SUPFAM" id="SSF111331">
    <property type="entry name" value="NAD kinase/diacylglycerol kinase-like"/>
    <property type="match status" value="1"/>
</dbReference>
<evidence type="ECO:0000256" key="3">
    <source>
        <dbReference type="ARBA" id="ARBA00022679"/>
    </source>
</evidence>
<evidence type="ECO:0000256" key="9">
    <source>
        <dbReference type="ARBA" id="ARBA00023098"/>
    </source>
</evidence>
<proteinExistence type="predicted"/>
<gene>
    <name evidence="13" type="ORF">AA106556_0100</name>
</gene>